<proteinExistence type="predicted"/>
<sequence>MPVPATRERDHSEALALGQSCVHRRGNSNASCSVGKASLEWVRLALSLNCLSYAREGPPVPRQHVEVHLVVLHETWDIPNSMAWHLSLIHSVCLSRHDALFHYHLPPFLSSRLFTHEDHRMYAQLRLPVHIGRSTLWQDQSPGHALGQQIPDSRS</sequence>
<name>A0AAN9PD84_CLITE</name>
<comment type="caution">
    <text evidence="1">The sequence shown here is derived from an EMBL/GenBank/DDBJ whole genome shotgun (WGS) entry which is preliminary data.</text>
</comment>
<dbReference type="EMBL" id="JAYKXN010000004">
    <property type="protein sequence ID" value="KAK7294650.1"/>
    <property type="molecule type" value="Genomic_DNA"/>
</dbReference>
<evidence type="ECO:0000313" key="2">
    <source>
        <dbReference type="Proteomes" id="UP001359559"/>
    </source>
</evidence>
<reference evidence="1 2" key="1">
    <citation type="submission" date="2024-01" db="EMBL/GenBank/DDBJ databases">
        <title>The genomes of 5 underutilized Papilionoideae crops provide insights into root nodulation and disease resistance.</title>
        <authorList>
            <person name="Yuan L."/>
        </authorList>
    </citation>
    <scope>NUCLEOTIDE SEQUENCE [LARGE SCALE GENOMIC DNA]</scope>
    <source>
        <strain evidence="1">LY-2023</strain>
        <tissue evidence="1">Leaf</tissue>
    </source>
</reference>
<keyword evidence="2" id="KW-1185">Reference proteome</keyword>
<evidence type="ECO:0000313" key="1">
    <source>
        <dbReference type="EMBL" id="KAK7294650.1"/>
    </source>
</evidence>
<organism evidence="1 2">
    <name type="scientific">Clitoria ternatea</name>
    <name type="common">Butterfly pea</name>
    <dbReference type="NCBI Taxonomy" id="43366"/>
    <lineage>
        <taxon>Eukaryota</taxon>
        <taxon>Viridiplantae</taxon>
        <taxon>Streptophyta</taxon>
        <taxon>Embryophyta</taxon>
        <taxon>Tracheophyta</taxon>
        <taxon>Spermatophyta</taxon>
        <taxon>Magnoliopsida</taxon>
        <taxon>eudicotyledons</taxon>
        <taxon>Gunneridae</taxon>
        <taxon>Pentapetalae</taxon>
        <taxon>rosids</taxon>
        <taxon>fabids</taxon>
        <taxon>Fabales</taxon>
        <taxon>Fabaceae</taxon>
        <taxon>Papilionoideae</taxon>
        <taxon>50 kb inversion clade</taxon>
        <taxon>NPAAA clade</taxon>
        <taxon>indigoferoid/millettioid clade</taxon>
        <taxon>Phaseoleae</taxon>
        <taxon>Clitoria</taxon>
    </lineage>
</organism>
<dbReference type="AlphaFoldDB" id="A0AAN9PD84"/>
<gene>
    <name evidence="1" type="ORF">RJT34_17540</name>
</gene>
<dbReference type="Proteomes" id="UP001359559">
    <property type="component" value="Unassembled WGS sequence"/>
</dbReference>
<protein>
    <submittedName>
        <fullName evidence="1">Uncharacterized protein</fullName>
    </submittedName>
</protein>
<accession>A0AAN9PD84</accession>